<name>A0A317V7X7_9EURO</name>
<dbReference type="RefSeq" id="XP_025395433.1">
    <property type="nucleotide sequence ID" value="XM_025546900.1"/>
</dbReference>
<evidence type="ECO:0000313" key="3">
    <source>
        <dbReference type="Proteomes" id="UP000247233"/>
    </source>
</evidence>
<dbReference type="GeneID" id="37069137"/>
<dbReference type="AlphaFoldDB" id="A0A317V7X7"/>
<dbReference type="STRING" id="1448321.A0A317V7X7"/>
<dbReference type="SUPFAM" id="SSF53474">
    <property type="entry name" value="alpha/beta-Hydrolases"/>
    <property type="match status" value="1"/>
</dbReference>
<dbReference type="InterPro" id="IPR052897">
    <property type="entry name" value="Sec-Metab_Biosynth_Hydrolase"/>
</dbReference>
<evidence type="ECO:0000259" key="1">
    <source>
        <dbReference type="Pfam" id="PF12697"/>
    </source>
</evidence>
<feature type="domain" description="AB hydrolase-1" evidence="1">
    <location>
        <begin position="11"/>
        <end position="142"/>
    </location>
</feature>
<evidence type="ECO:0000313" key="2">
    <source>
        <dbReference type="EMBL" id="PWY69077.1"/>
    </source>
</evidence>
<comment type="caution">
    <text evidence="2">The sequence shown here is derived from an EMBL/GenBank/DDBJ whole genome shotgun (WGS) entry which is preliminary data.</text>
</comment>
<dbReference type="InterPro" id="IPR029058">
    <property type="entry name" value="AB_hydrolase_fold"/>
</dbReference>
<proteinExistence type="predicted"/>
<protein>
    <recommendedName>
        <fullName evidence="1">AB hydrolase-1 domain-containing protein</fullName>
    </recommendedName>
</protein>
<dbReference type="PANTHER" id="PTHR37017">
    <property type="entry name" value="AB HYDROLASE-1 DOMAIN-CONTAINING PROTEIN-RELATED"/>
    <property type="match status" value="1"/>
</dbReference>
<dbReference type="Proteomes" id="UP000247233">
    <property type="component" value="Unassembled WGS sequence"/>
</dbReference>
<dbReference type="Gene3D" id="3.40.50.1820">
    <property type="entry name" value="alpha/beta hydrolase"/>
    <property type="match status" value="1"/>
</dbReference>
<dbReference type="PANTHER" id="PTHR37017:SF13">
    <property type="entry name" value="AB HYDROLASE-1 DOMAIN-CONTAINING PROTEIN"/>
    <property type="match status" value="1"/>
</dbReference>
<reference evidence="2 3" key="1">
    <citation type="submission" date="2016-12" db="EMBL/GenBank/DDBJ databases">
        <title>The genomes of Aspergillus section Nigri reveals drivers in fungal speciation.</title>
        <authorList>
            <consortium name="DOE Joint Genome Institute"/>
            <person name="Vesth T.C."/>
            <person name="Nybo J."/>
            <person name="Theobald S."/>
            <person name="Brandl J."/>
            <person name="Frisvad J.C."/>
            <person name="Nielsen K.F."/>
            <person name="Lyhne E.K."/>
            <person name="Kogle M.E."/>
            <person name="Kuo A."/>
            <person name="Riley R."/>
            <person name="Clum A."/>
            <person name="Nolan M."/>
            <person name="Lipzen A."/>
            <person name="Salamov A."/>
            <person name="Henrissat B."/>
            <person name="Wiebenga A."/>
            <person name="De Vries R.P."/>
            <person name="Grigoriev I.V."/>
            <person name="Mortensen U.H."/>
            <person name="Andersen M.R."/>
            <person name="Baker S.E."/>
        </authorList>
    </citation>
    <scope>NUCLEOTIDE SEQUENCE [LARGE SCALE GENOMIC DNA]</scope>
    <source>
        <strain evidence="2 3">CBS 117.55</strain>
    </source>
</reference>
<gene>
    <name evidence="2" type="ORF">BO70DRAFT_400143</name>
</gene>
<dbReference type="EMBL" id="MSFL01000034">
    <property type="protein sequence ID" value="PWY69077.1"/>
    <property type="molecule type" value="Genomic_DNA"/>
</dbReference>
<dbReference type="VEuPathDB" id="FungiDB:BO70DRAFT_400143"/>
<accession>A0A317V7X7</accession>
<organism evidence="2 3">
    <name type="scientific">Aspergillus heteromorphus CBS 117.55</name>
    <dbReference type="NCBI Taxonomy" id="1448321"/>
    <lineage>
        <taxon>Eukaryota</taxon>
        <taxon>Fungi</taxon>
        <taxon>Dikarya</taxon>
        <taxon>Ascomycota</taxon>
        <taxon>Pezizomycotina</taxon>
        <taxon>Eurotiomycetes</taxon>
        <taxon>Eurotiomycetidae</taxon>
        <taxon>Eurotiales</taxon>
        <taxon>Aspergillaceae</taxon>
        <taxon>Aspergillus</taxon>
        <taxon>Aspergillus subgen. Circumdati</taxon>
    </lineage>
</organism>
<dbReference type="InterPro" id="IPR000073">
    <property type="entry name" value="AB_hydrolase_1"/>
</dbReference>
<dbReference type="OrthoDB" id="1263307at2759"/>
<keyword evidence="3" id="KW-1185">Reference proteome</keyword>
<sequence length="171" mass="18627">MPSSTNSNVAVVILHGSYHSPAPFQLLIRQFASRGIEAHCPHLPTWNLSRLDVGDVNNPDFDRAPPVGGYPSDSEDVDVVIWALDKLIKQEGKRVLLAAHSSGGWVATQAPIPELQLKSRQVAGKPDGLLGLFFLGAFVIPIGESVNTFSQPEDGTQVTPPFMRFYSKRIP</sequence>
<dbReference type="Pfam" id="PF12697">
    <property type="entry name" value="Abhydrolase_6"/>
    <property type="match status" value="1"/>
</dbReference>